<accession>A0A0M8MRK6</accession>
<dbReference type="GO" id="GO:0051293">
    <property type="term" value="P:establishment of spindle localization"/>
    <property type="evidence" value="ECO:0007669"/>
    <property type="project" value="TreeGrafter"/>
</dbReference>
<feature type="compositionally biased region" description="Low complexity" evidence="2">
    <location>
        <begin position="576"/>
        <end position="593"/>
    </location>
</feature>
<dbReference type="GO" id="GO:0005938">
    <property type="term" value="C:cell cortex"/>
    <property type="evidence" value="ECO:0007669"/>
    <property type="project" value="TreeGrafter"/>
</dbReference>
<feature type="region of interest" description="Disordered" evidence="2">
    <location>
        <begin position="93"/>
        <end position="144"/>
    </location>
</feature>
<feature type="region of interest" description="Disordered" evidence="2">
    <location>
        <begin position="1069"/>
        <end position="1154"/>
    </location>
</feature>
<feature type="compositionally biased region" description="Polar residues" evidence="2">
    <location>
        <begin position="1319"/>
        <end position="1337"/>
    </location>
</feature>
<feature type="compositionally biased region" description="Low complexity" evidence="2">
    <location>
        <begin position="451"/>
        <end position="475"/>
    </location>
</feature>
<feature type="compositionally biased region" description="Low complexity" evidence="2">
    <location>
        <begin position="273"/>
        <end position="309"/>
    </location>
</feature>
<feature type="compositionally biased region" description="Pro residues" evidence="2">
    <location>
        <begin position="233"/>
        <end position="246"/>
    </location>
</feature>
<feature type="compositionally biased region" description="Pro residues" evidence="2">
    <location>
        <begin position="476"/>
        <end position="490"/>
    </location>
</feature>
<feature type="compositionally biased region" description="Polar residues" evidence="2">
    <location>
        <begin position="1220"/>
        <end position="1258"/>
    </location>
</feature>
<dbReference type="GO" id="GO:0031578">
    <property type="term" value="P:mitotic spindle orientation checkpoint signaling"/>
    <property type="evidence" value="ECO:0007669"/>
    <property type="project" value="TreeGrafter"/>
</dbReference>
<name>A0A0M8MRK6_ESCWE</name>
<keyword evidence="1" id="KW-0175">Coiled coil</keyword>
<feature type="compositionally biased region" description="Low complexity" evidence="2">
    <location>
        <begin position="45"/>
        <end position="58"/>
    </location>
</feature>
<feature type="compositionally biased region" description="Pro residues" evidence="2">
    <location>
        <begin position="22"/>
        <end position="44"/>
    </location>
</feature>
<dbReference type="EMBL" id="LGSR01000029">
    <property type="protein sequence ID" value="KOS16968.1"/>
    <property type="molecule type" value="Genomic_DNA"/>
</dbReference>
<feature type="compositionally biased region" description="Basic and acidic residues" evidence="2">
    <location>
        <begin position="190"/>
        <end position="204"/>
    </location>
</feature>
<feature type="region of interest" description="Disordered" evidence="2">
    <location>
        <begin position="171"/>
        <end position="319"/>
    </location>
</feature>
<feature type="compositionally biased region" description="Low complexity" evidence="2">
    <location>
        <begin position="93"/>
        <end position="129"/>
    </location>
</feature>
<dbReference type="InterPro" id="IPR013889">
    <property type="entry name" value="Karyogamy_KAR9"/>
</dbReference>
<feature type="compositionally biased region" description="Polar residues" evidence="2">
    <location>
        <begin position="1287"/>
        <end position="1296"/>
    </location>
</feature>
<feature type="compositionally biased region" description="Low complexity" evidence="2">
    <location>
        <begin position="1083"/>
        <end position="1101"/>
    </location>
</feature>
<dbReference type="PANTHER" id="PTHR37271:SF1">
    <property type="entry name" value="KARYOGAMY PROTEIN KAR9"/>
    <property type="match status" value="1"/>
</dbReference>
<sequence>MTASTDSPAATCTPGSALEVTDPPPAPPPPSPAPPPPPSSPPALPSSALPPSALAAAAVSGETTTDSINSSLSIYIRTAADALALDTTSSALDALAPSSDTPNPSAIDSRAATTSTTSTAASTSITAVATPPPPPAFIPEGGPELPETVAAAAAAATLPETTLQLREDGASAALDPTSPPSIPNTRRHEHPSDNAHGPGDHHALDPSTAAGENTQLPILPPGSRSQVVSDQPLPDPQPAVSPPAPTPQGASDTAEQHDPTTAFVAASRITQDAPTSPRPAKTAAAPAAADPKTPNPSRMSRTLSGSSSSNKAIDIAKSNSLGVQQVAPFPSTPSSDEFPPTAVRKTSPGLAARLEALGFATFGRKPTPSVAPIPEAVTVGRLDEQQLRELDEKHQAGSINAVIARRGRPWKGAGSFPALATSPSASDVFVIPPLAEADPPPPPPPPPSPPTTTTAAAAPPTAAPAAPAAPAAGPTSTPPSLPEIRPPQQPPLIVDETITMDTHKYRLPDHINGNGTKATLDTRREHLERSVQPPPMPSPPQQPSSDAPPLSPVALQLSSPAPLPSPLPSLSPSPSSPVSTSTSPAPAPASATSPSPPPPPPPAAAPLAALITSPPTDPAAEINSFFSPGHSRPGSVYTLSRASFANQIAQLTSLQLPDAGSLSSKILAIPTAQVAARALINAADQIRSWISKAQEVISGLDSDDDVEWAAAGGREGLAEVENAIARFQGLIDAFVSSINQLRRRADVSGVTPEDSARAASQMDAIVREWGKIRGTLQNVRAQVELAMEWEELWNSVLGDIQTEMDELSRLVFEMEERRHQSLAVVGSGDGLDINDLETIVEDSPKAGSRLHASNRFSIAAAPLTPSSPGPTSLSQDDSNLLALFARMQPLRASLDFLPMRLSGFGMRAEKMFPTACEELEMRREGLDASYKKLEKDAESLRKELGEDRWVIVFRGAGRQAQKMHESVERSLIKLKDAVDAGMHLTNQPSIAKKIESYEAKKTHYGPAVERVLSIIDRGVKDRLTVNGEILRLHHDLQTRWASLKRQIHEMDVVLEDIYADRRSQQLRDSVSSMLSMDHSALGSPRETTPSSSPPSSVIMSSLGLEPQTPASRKSQSLSPNAPATGVRTLRRVTSSLPAPVAKPRNPASRLSTIISSPDPYGIGIGIGGGGGGGGGSIPIRPGSSMGNRPRWNTSTNVGDLDAGHHFRPTTSCGPAPRTPGRSSSAMGPAATTVNLSTKSKLPTFRNSLSRAESESPMTSDRQSRGGGSRLSLRERLTSPGPPPLHRQLSSLTNSRNAPPRSPVPAPMASTIEEDDCLSRSASPYSVNRRSSIFSSALKSKRGDSSRGASPLPGMMSRFTSRRNSNSQASDSTGPKPRWRF</sequence>
<feature type="compositionally biased region" description="Low complexity" evidence="2">
    <location>
        <begin position="605"/>
        <end position="614"/>
    </location>
</feature>
<feature type="compositionally biased region" description="Pro residues" evidence="2">
    <location>
        <begin position="594"/>
        <end position="604"/>
    </location>
</feature>
<dbReference type="Proteomes" id="UP000053831">
    <property type="component" value="Unassembled WGS sequence"/>
</dbReference>
<evidence type="ECO:0000256" key="1">
    <source>
        <dbReference type="SAM" id="Coils"/>
    </source>
</evidence>
<keyword evidence="4" id="KW-1185">Reference proteome</keyword>
<feature type="compositionally biased region" description="Pro residues" evidence="2">
    <location>
        <begin position="438"/>
        <end position="450"/>
    </location>
</feature>
<organism evidence="3 4">
    <name type="scientific">Escovopsis weberi</name>
    <dbReference type="NCBI Taxonomy" id="150374"/>
    <lineage>
        <taxon>Eukaryota</taxon>
        <taxon>Fungi</taxon>
        <taxon>Dikarya</taxon>
        <taxon>Ascomycota</taxon>
        <taxon>Pezizomycotina</taxon>
        <taxon>Sordariomycetes</taxon>
        <taxon>Hypocreomycetidae</taxon>
        <taxon>Hypocreales</taxon>
        <taxon>Hypocreaceae</taxon>
        <taxon>Escovopsis</taxon>
    </lineage>
</organism>
<feature type="coiled-coil region" evidence="1">
    <location>
        <begin position="916"/>
        <end position="943"/>
    </location>
</feature>
<feature type="region of interest" description="Disordered" evidence="2">
    <location>
        <begin position="1200"/>
        <end position="1380"/>
    </location>
</feature>
<gene>
    <name evidence="3" type="ORF">ESCO_004669</name>
</gene>
<evidence type="ECO:0000313" key="3">
    <source>
        <dbReference type="EMBL" id="KOS16968.1"/>
    </source>
</evidence>
<dbReference type="OrthoDB" id="5559380at2759"/>
<feature type="compositionally biased region" description="Polar residues" evidence="2">
    <location>
        <begin position="1"/>
        <end position="14"/>
    </location>
</feature>
<dbReference type="GO" id="GO:0043332">
    <property type="term" value="C:mating projection tip"/>
    <property type="evidence" value="ECO:0007669"/>
    <property type="project" value="TreeGrafter"/>
</dbReference>
<feature type="region of interest" description="Disordered" evidence="2">
    <location>
        <begin position="407"/>
        <end position="614"/>
    </location>
</feature>
<feature type="compositionally biased region" description="Basic and acidic residues" evidence="2">
    <location>
        <begin position="520"/>
        <end position="529"/>
    </location>
</feature>
<dbReference type="GO" id="GO:0005816">
    <property type="term" value="C:spindle pole body"/>
    <property type="evidence" value="ECO:0007669"/>
    <property type="project" value="TreeGrafter"/>
</dbReference>
<protein>
    <recommendedName>
        <fullName evidence="5">Karyogamy protein</fullName>
    </recommendedName>
</protein>
<feature type="compositionally biased region" description="Polar residues" evidence="2">
    <location>
        <begin position="1108"/>
        <end position="1121"/>
    </location>
</feature>
<reference evidence="3 4" key="1">
    <citation type="submission" date="2015-07" db="EMBL/GenBank/DDBJ databases">
        <title>The genome of the fungus Escovopsis weberi, a specialized disease agent of ant agriculture.</title>
        <authorList>
            <person name="de Man T.J."/>
            <person name="Stajich J.E."/>
            <person name="Kubicek C.P."/>
            <person name="Chenthamara K."/>
            <person name="Atanasova L."/>
            <person name="Druzhinina I.S."/>
            <person name="Birnbaum S."/>
            <person name="Barribeau S.M."/>
            <person name="Teiling C."/>
            <person name="Suen G."/>
            <person name="Currie C."/>
            <person name="Gerardo N.M."/>
        </authorList>
    </citation>
    <scope>NUCLEOTIDE SEQUENCE [LARGE SCALE GENOMIC DNA]</scope>
</reference>
<feature type="region of interest" description="Disordered" evidence="2">
    <location>
        <begin position="1"/>
        <end position="67"/>
    </location>
</feature>
<evidence type="ECO:0000313" key="4">
    <source>
        <dbReference type="Proteomes" id="UP000053831"/>
    </source>
</evidence>
<dbReference type="Pfam" id="PF08580">
    <property type="entry name" value="KAR9"/>
    <property type="match status" value="1"/>
</dbReference>
<comment type="caution">
    <text evidence="3">The sequence shown here is derived from an EMBL/GenBank/DDBJ whole genome shotgun (WGS) entry which is preliminary data.</text>
</comment>
<feature type="compositionally biased region" description="Low complexity" evidence="2">
    <location>
        <begin position="543"/>
        <end position="560"/>
    </location>
</feature>
<evidence type="ECO:0000256" key="2">
    <source>
        <dbReference type="SAM" id="MobiDB-lite"/>
    </source>
</evidence>
<proteinExistence type="predicted"/>
<dbReference type="GO" id="GO:0030473">
    <property type="term" value="P:nuclear migration along microtubule"/>
    <property type="evidence" value="ECO:0007669"/>
    <property type="project" value="TreeGrafter"/>
</dbReference>
<evidence type="ECO:0008006" key="5">
    <source>
        <dbReference type="Google" id="ProtNLM"/>
    </source>
</evidence>
<dbReference type="STRING" id="150374.A0A0M8MRK6"/>
<feature type="compositionally biased region" description="Polar residues" evidence="2">
    <location>
        <begin position="1357"/>
        <end position="1372"/>
    </location>
</feature>
<feature type="region of interest" description="Disordered" evidence="2">
    <location>
        <begin position="325"/>
        <end position="344"/>
    </location>
</feature>
<dbReference type="PANTHER" id="PTHR37271">
    <property type="entry name" value="KARYOGAMY PROTEIN KAR9"/>
    <property type="match status" value="1"/>
</dbReference>
<feature type="compositionally biased region" description="Pro residues" evidence="2">
    <location>
        <begin position="532"/>
        <end position="542"/>
    </location>
</feature>
<feature type="compositionally biased region" description="Pro residues" evidence="2">
    <location>
        <begin position="561"/>
        <end position="575"/>
    </location>
</feature>